<dbReference type="Proteomes" id="UP000327085">
    <property type="component" value="Unassembled WGS sequence"/>
</dbReference>
<feature type="non-terminal residue" evidence="3">
    <location>
        <position position="67"/>
    </location>
</feature>
<evidence type="ECO:0000313" key="3">
    <source>
        <dbReference type="EMBL" id="VVA40972.1"/>
    </source>
</evidence>
<feature type="region of interest" description="Disordered" evidence="2">
    <location>
        <begin position="1"/>
        <end position="37"/>
    </location>
</feature>
<name>A0A5E4GN82_PRUDU</name>
<protein>
    <submittedName>
        <fullName evidence="3">PREDICTED: LOC109946780</fullName>
    </submittedName>
</protein>
<evidence type="ECO:0000256" key="1">
    <source>
        <dbReference type="SAM" id="Coils"/>
    </source>
</evidence>
<dbReference type="AlphaFoldDB" id="A0A5E4GN82"/>
<dbReference type="InParanoid" id="A0A5E4GN82"/>
<organism evidence="3 4">
    <name type="scientific">Prunus dulcis</name>
    <name type="common">Almond</name>
    <name type="synonym">Amygdalus dulcis</name>
    <dbReference type="NCBI Taxonomy" id="3755"/>
    <lineage>
        <taxon>Eukaryota</taxon>
        <taxon>Viridiplantae</taxon>
        <taxon>Streptophyta</taxon>
        <taxon>Embryophyta</taxon>
        <taxon>Tracheophyta</taxon>
        <taxon>Spermatophyta</taxon>
        <taxon>Magnoliopsida</taxon>
        <taxon>eudicotyledons</taxon>
        <taxon>Gunneridae</taxon>
        <taxon>Pentapetalae</taxon>
        <taxon>rosids</taxon>
        <taxon>fabids</taxon>
        <taxon>Rosales</taxon>
        <taxon>Rosaceae</taxon>
        <taxon>Amygdaloideae</taxon>
        <taxon>Amygdaleae</taxon>
        <taxon>Prunus</taxon>
    </lineage>
</organism>
<keyword evidence="1" id="KW-0175">Coiled coil</keyword>
<reference evidence="4" key="1">
    <citation type="journal article" date="2020" name="Plant J.">
        <title>Transposons played a major role in the diversification between the closely related almond and peach genomes: results from the almond genome sequence.</title>
        <authorList>
            <person name="Alioto T."/>
            <person name="Alexiou K.G."/>
            <person name="Bardil A."/>
            <person name="Barteri F."/>
            <person name="Castanera R."/>
            <person name="Cruz F."/>
            <person name="Dhingra A."/>
            <person name="Duval H."/>
            <person name="Fernandez I Marti A."/>
            <person name="Frias L."/>
            <person name="Galan B."/>
            <person name="Garcia J.L."/>
            <person name="Howad W."/>
            <person name="Gomez-Garrido J."/>
            <person name="Gut M."/>
            <person name="Julca I."/>
            <person name="Morata J."/>
            <person name="Puigdomenech P."/>
            <person name="Ribeca P."/>
            <person name="Rubio Cabetas M.J."/>
            <person name="Vlasova A."/>
            <person name="Wirthensohn M."/>
            <person name="Garcia-Mas J."/>
            <person name="Gabaldon T."/>
            <person name="Casacuberta J.M."/>
            <person name="Arus P."/>
        </authorList>
    </citation>
    <scope>NUCLEOTIDE SEQUENCE [LARGE SCALE GENOMIC DNA]</scope>
    <source>
        <strain evidence="4">cv. Texas</strain>
    </source>
</reference>
<dbReference type="Gramene" id="VVA40972">
    <property type="protein sequence ID" value="VVA40972"/>
    <property type="gene ID" value="Prudul26B013242"/>
</dbReference>
<evidence type="ECO:0000313" key="4">
    <source>
        <dbReference type="Proteomes" id="UP000327085"/>
    </source>
</evidence>
<gene>
    <name evidence="3" type="ORF">ALMOND_2B013242</name>
</gene>
<evidence type="ECO:0000256" key="2">
    <source>
        <dbReference type="SAM" id="MobiDB-lite"/>
    </source>
</evidence>
<dbReference type="EMBL" id="CABIKO010001130">
    <property type="protein sequence ID" value="VVA40972.1"/>
    <property type="molecule type" value="Genomic_DNA"/>
</dbReference>
<sequence>ESYPPPLTRSKRLRKRTVVENVATESAAAPTTTSGTAEELREAFEVVEQEKEAVEEAQEKTKEVEED</sequence>
<proteinExistence type="predicted"/>
<feature type="compositionally biased region" description="Low complexity" evidence="2">
    <location>
        <begin position="23"/>
        <end position="37"/>
    </location>
</feature>
<feature type="non-terminal residue" evidence="3">
    <location>
        <position position="1"/>
    </location>
</feature>
<accession>A0A5E4GN82</accession>
<feature type="coiled-coil region" evidence="1">
    <location>
        <begin position="37"/>
        <end position="67"/>
    </location>
</feature>